<comment type="caution">
    <text evidence="1">The sequence shown here is derived from an EMBL/GenBank/DDBJ whole genome shotgun (WGS) entry which is preliminary data.</text>
</comment>
<accession>A0ABV2CY59</accession>
<dbReference type="EMBL" id="JBEWLY010000008">
    <property type="protein sequence ID" value="MET1754547.1"/>
    <property type="molecule type" value="Genomic_DNA"/>
</dbReference>
<dbReference type="PANTHER" id="PTHR34129">
    <property type="entry name" value="BLR1139 PROTEIN"/>
    <property type="match status" value="1"/>
</dbReference>
<dbReference type="InterPro" id="IPR009297">
    <property type="entry name" value="DUF952"/>
</dbReference>
<sequence>MSAPVTVAYKVLTAEQMEQLERDGVFSGAPVDMADGYIHLSTAEQLDETVSKHFGGQENLHLAAVDLAALADSVRWEPSRGGALFPHIYGSLPLSAVIAYSELKRLPDGKIRLPVTG</sequence>
<organism evidence="1 2">
    <name type="scientific">Novosphingobium kalidii</name>
    <dbReference type="NCBI Taxonomy" id="3230299"/>
    <lineage>
        <taxon>Bacteria</taxon>
        <taxon>Pseudomonadati</taxon>
        <taxon>Pseudomonadota</taxon>
        <taxon>Alphaproteobacteria</taxon>
        <taxon>Sphingomonadales</taxon>
        <taxon>Sphingomonadaceae</taxon>
        <taxon>Novosphingobium</taxon>
    </lineage>
</organism>
<evidence type="ECO:0000313" key="2">
    <source>
        <dbReference type="Proteomes" id="UP001548713"/>
    </source>
</evidence>
<protein>
    <submittedName>
        <fullName evidence="1">DUF952 domain-containing protein</fullName>
    </submittedName>
</protein>
<dbReference type="Gene3D" id="3.20.170.20">
    <property type="entry name" value="Protein of unknown function DUF952"/>
    <property type="match status" value="1"/>
</dbReference>
<dbReference type="PANTHER" id="PTHR34129:SF1">
    <property type="entry name" value="DUF952 DOMAIN-CONTAINING PROTEIN"/>
    <property type="match status" value="1"/>
</dbReference>
<dbReference type="SUPFAM" id="SSF56399">
    <property type="entry name" value="ADP-ribosylation"/>
    <property type="match status" value="1"/>
</dbReference>
<proteinExistence type="predicted"/>
<evidence type="ECO:0000313" key="1">
    <source>
        <dbReference type="EMBL" id="MET1754547.1"/>
    </source>
</evidence>
<dbReference type="RefSeq" id="WP_353982964.1">
    <property type="nucleotide sequence ID" value="NZ_JBEWLY010000008.1"/>
</dbReference>
<name>A0ABV2CY59_9SPHN</name>
<keyword evidence="2" id="KW-1185">Reference proteome</keyword>
<dbReference type="Pfam" id="PF06108">
    <property type="entry name" value="DUF952"/>
    <property type="match status" value="1"/>
</dbReference>
<gene>
    <name evidence="1" type="ORF">ABVV53_03610</name>
</gene>
<reference evidence="1 2" key="1">
    <citation type="submission" date="2024-07" db="EMBL/GenBank/DDBJ databases">
        <title>Novosphingobium kalidii RD2P27.</title>
        <authorList>
            <person name="Sun J.-Q."/>
        </authorList>
    </citation>
    <scope>NUCLEOTIDE SEQUENCE [LARGE SCALE GENOMIC DNA]</scope>
    <source>
        <strain evidence="1 2">RD2P27</strain>
    </source>
</reference>
<dbReference type="Proteomes" id="UP001548713">
    <property type="component" value="Unassembled WGS sequence"/>
</dbReference>